<dbReference type="AlphaFoldDB" id="A2Q676"/>
<protein>
    <submittedName>
        <fullName evidence="1">Uncharacterized protein</fullName>
    </submittedName>
</protein>
<dbReference type="EMBL" id="AC173289">
    <property type="protein sequence ID" value="ABN09096.1"/>
    <property type="molecule type" value="Genomic_DNA"/>
</dbReference>
<sequence>MSGLKVNFHKSELVGVNINHSWLLEAVMVLNCKVGGCEDNIKVTWIDWGSICLDKEVGGLGVMRIREFNLSLLGKWCWRLLVDREGLWFRMLAAKYGLVGGRLKACGREGSVRWRTIASIRDGDGAVAENKMAIVAQMFPWGWDEGGEAWKWCRRLWAWEEALVEECGNMLLTVVLQVDIEDSWRLTPDPVVGYTISGAYQVLTSRLPTIMNVPMALL</sequence>
<proteinExistence type="predicted"/>
<reference evidence="1" key="1">
    <citation type="submission" date="2005-12" db="EMBL/GenBank/DDBJ databases">
        <authorList>
            <person name="Town C.D."/>
        </authorList>
    </citation>
    <scope>NUCLEOTIDE SEQUENCE</scope>
</reference>
<accession>A2Q676</accession>
<organism evidence="1">
    <name type="scientific">Medicago truncatula</name>
    <name type="common">Barrel medic</name>
    <name type="synonym">Medicago tribuloides</name>
    <dbReference type="NCBI Taxonomy" id="3880"/>
    <lineage>
        <taxon>Eukaryota</taxon>
        <taxon>Viridiplantae</taxon>
        <taxon>Streptophyta</taxon>
        <taxon>Embryophyta</taxon>
        <taxon>Tracheophyta</taxon>
        <taxon>Spermatophyta</taxon>
        <taxon>Magnoliopsida</taxon>
        <taxon>eudicotyledons</taxon>
        <taxon>Gunneridae</taxon>
        <taxon>Pentapetalae</taxon>
        <taxon>rosids</taxon>
        <taxon>fabids</taxon>
        <taxon>Fabales</taxon>
        <taxon>Fabaceae</taxon>
        <taxon>Papilionoideae</taxon>
        <taxon>50 kb inversion clade</taxon>
        <taxon>NPAAA clade</taxon>
        <taxon>Hologalegina</taxon>
        <taxon>IRL clade</taxon>
        <taxon>Trifolieae</taxon>
        <taxon>Medicago</taxon>
    </lineage>
</organism>
<reference evidence="1" key="2">
    <citation type="submission" date="2007-03" db="EMBL/GenBank/DDBJ databases">
        <authorList>
            <consortium name="The International Medicago Genome Annotation Group"/>
        </authorList>
    </citation>
    <scope>NUCLEOTIDE SEQUENCE</scope>
</reference>
<evidence type="ECO:0000313" key="1">
    <source>
        <dbReference type="EMBL" id="ABN09096.1"/>
    </source>
</evidence>
<gene>
    <name evidence="1" type="ORF">MtrDRAFT_AC173289g1v1</name>
</gene>
<name>A2Q676_MEDTR</name>